<dbReference type="Gene3D" id="3.40.50.150">
    <property type="entry name" value="Vaccinia Virus protein VP39"/>
    <property type="match status" value="1"/>
</dbReference>
<feature type="region of interest" description="Disordered" evidence="10">
    <location>
        <begin position="1"/>
        <end position="20"/>
    </location>
</feature>
<dbReference type="PANTHER" id="PTHR11727">
    <property type="entry name" value="DIMETHYLADENOSINE TRANSFERASE"/>
    <property type="match status" value="1"/>
</dbReference>
<evidence type="ECO:0000256" key="4">
    <source>
        <dbReference type="ARBA" id="ARBA00022679"/>
    </source>
</evidence>
<dbReference type="InterPro" id="IPR020598">
    <property type="entry name" value="rRNA_Ade_methylase_Trfase_N"/>
</dbReference>
<evidence type="ECO:0000256" key="6">
    <source>
        <dbReference type="ARBA" id="ARBA00022884"/>
    </source>
</evidence>
<dbReference type="InterPro" id="IPR001737">
    <property type="entry name" value="KsgA/Erm"/>
</dbReference>
<dbReference type="InterPro" id="IPR023165">
    <property type="entry name" value="rRNA_Ade_diMease-like_C"/>
</dbReference>
<evidence type="ECO:0000256" key="3">
    <source>
        <dbReference type="ARBA" id="ARBA00022603"/>
    </source>
</evidence>
<dbReference type="HAMAP" id="MF_00607">
    <property type="entry name" value="16SrRNA_methyltr_A"/>
    <property type="match status" value="1"/>
</dbReference>
<dbReference type="EC" id="2.1.1.182" evidence="8"/>
<dbReference type="Pfam" id="PF00398">
    <property type="entry name" value="RrnaAD"/>
    <property type="match status" value="1"/>
</dbReference>
<feature type="binding site" evidence="8 9">
    <location>
        <position position="144"/>
    </location>
    <ligand>
        <name>S-adenosyl-L-methionine</name>
        <dbReference type="ChEBI" id="CHEBI:59789"/>
    </ligand>
</feature>
<dbReference type="Proteomes" id="UP000307074">
    <property type="component" value="Chromosome"/>
</dbReference>
<evidence type="ECO:0000313" key="12">
    <source>
        <dbReference type="EMBL" id="QCZ52489.1"/>
    </source>
</evidence>
<dbReference type="AlphaFoldDB" id="A0A5B7Y023"/>
<feature type="domain" description="Ribosomal RNA adenine methylase transferase N-terminal" evidence="11">
    <location>
        <begin position="53"/>
        <end position="229"/>
    </location>
</feature>
<dbReference type="GO" id="GO:0003723">
    <property type="term" value="F:RNA binding"/>
    <property type="evidence" value="ECO:0007669"/>
    <property type="project" value="UniProtKB-UniRule"/>
</dbReference>
<keyword evidence="1 8" id="KW-0963">Cytoplasm</keyword>
<organism evidence="12 13">
    <name type="scientific">Levilactobacillus brevis</name>
    <name type="common">Lactobacillus brevis</name>
    <dbReference type="NCBI Taxonomy" id="1580"/>
    <lineage>
        <taxon>Bacteria</taxon>
        <taxon>Bacillati</taxon>
        <taxon>Bacillota</taxon>
        <taxon>Bacilli</taxon>
        <taxon>Lactobacillales</taxon>
        <taxon>Lactobacillaceae</taxon>
        <taxon>Levilactobacillus</taxon>
    </lineage>
</organism>
<evidence type="ECO:0000256" key="7">
    <source>
        <dbReference type="ARBA" id="ARBA00049167"/>
    </source>
</evidence>
<dbReference type="PANTHER" id="PTHR11727:SF7">
    <property type="entry name" value="DIMETHYLADENOSINE TRANSFERASE-RELATED"/>
    <property type="match status" value="1"/>
</dbReference>
<keyword evidence="2 8" id="KW-0698">rRNA processing</keyword>
<protein>
    <recommendedName>
        <fullName evidence="8">Ribosomal RNA small subunit methyltransferase A</fullName>
        <ecNumber evidence="8">2.1.1.182</ecNumber>
    </recommendedName>
    <alternativeName>
        <fullName evidence="8">16S rRNA (adenine(1518)-N(6)/adenine(1519)-N(6))-dimethyltransferase</fullName>
    </alternativeName>
    <alternativeName>
        <fullName evidence="8">16S rRNA dimethyladenosine transferase</fullName>
    </alternativeName>
    <alternativeName>
        <fullName evidence="8">16S rRNA dimethylase</fullName>
    </alternativeName>
    <alternativeName>
        <fullName evidence="8">S-adenosylmethionine-6-N', N'-adenosyl(rRNA) dimethyltransferase</fullName>
    </alternativeName>
</protein>
<feature type="binding site" evidence="8 9">
    <location>
        <position position="73"/>
    </location>
    <ligand>
        <name>S-adenosyl-L-methionine</name>
        <dbReference type="ChEBI" id="CHEBI:59789"/>
    </ligand>
</feature>
<evidence type="ECO:0000313" key="13">
    <source>
        <dbReference type="Proteomes" id="UP000307074"/>
    </source>
</evidence>
<dbReference type="SMART" id="SM00650">
    <property type="entry name" value="rADc"/>
    <property type="match status" value="1"/>
</dbReference>
<name>A0A5B7Y023_LEVBR</name>
<keyword evidence="5 8" id="KW-0949">S-adenosyl-L-methionine</keyword>
<keyword evidence="3 8" id="KW-0489">Methyltransferase</keyword>
<keyword evidence="4 8" id="KW-0808">Transferase</keyword>
<evidence type="ECO:0000256" key="5">
    <source>
        <dbReference type="ARBA" id="ARBA00022691"/>
    </source>
</evidence>
<evidence type="ECO:0000256" key="8">
    <source>
        <dbReference type="HAMAP-Rule" id="MF_00607"/>
    </source>
</evidence>
<dbReference type="FunFam" id="3.40.50.150:FF:000023">
    <property type="entry name" value="Ribosomal RNA small subunit methyltransferase A"/>
    <property type="match status" value="1"/>
</dbReference>
<feature type="binding site" evidence="8 9">
    <location>
        <position position="119"/>
    </location>
    <ligand>
        <name>S-adenosyl-L-methionine</name>
        <dbReference type="ChEBI" id="CHEBI:59789"/>
    </ligand>
</feature>
<comment type="similarity">
    <text evidence="8">Belongs to the class I-like SAM-binding methyltransferase superfamily. rRNA adenine N(6)-methyltransferase family. RsmA subfamily.</text>
</comment>
<proteinExistence type="inferred from homology"/>
<dbReference type="InterPro" id="IPR011530">
    <property type="entry name" value="rRNA_adenine_dimethylase"/>
</dbReference>
<dbReference type="GO" id="GO:0005829">
    <property type="term" value="C:cytosol"/>
    <property type="evidence" value="ECO:0007669"/>
    <property type="project" value="TreeGrafter"/>
</dbReference>
<accession>A0A5B7Y023</accession>
<evidence type="ECO:0000256" key="2">
    <source>
        <dbReference type="ARBA" id="ARBA00022552"/>
    </source>
</evidence>
<dbReference type="NCBIfam" id="TIGR00755">
    <property type="entry name" value="ksgA"/>
    <property type="match status" value="1"/>
</dbReference>
<dbReference type="InterPro" id="IPR029063">
    <property type="entry name" value="SAM-dependent_MTases_sf"/>
</dbReference>
<comment type="subcellular location">
    <subcellularLocation>
        <location evidence="8">Cytoplasm</location>
    </subcellularLocation>
</comment>
<dbReference type="CDD" id="cd02440">
    <property type="entry name" value="AdoMet_MTases"/>
    <property type="match status" value="1"/>
</dbReference>
<dbReference type="EMBL" id="CP031198">
    <property type="protein sequence ID" value="QCZ52489.1"/>
    <property type="molecule type" value="Genomic_DNA"/>
</dbReference>
<dbReference type="Gene3D" id="1.10.8.100">
    <property type="entry name" value="Ribosomal RNA adenine dimethylase-like, domain 2"/>
    <property type="match status" value="1"/>
</dbReference>
<dbReference type="InterPro" id="IPR020596">
    <property type="entry name" value="rRNA_Ade_Mease_Trfase_CS"/>
</dbReference>
<dbReference type="PROSITE" id="PS01131">
    <property type="entry name" value="RRNA_A_DIMETH"/>
    <property type="match status" value="1"/>
</dbReference>
<evidence type="ECO:0000259" key="11">
    <source>
        <dbReference type="SMART" id="SM00650"/>
    </source>
</evidence>
<keyword evidence="6 8" id="KW-0694">RNA-binding</keyword>
<feature type="binding site" evidence="8 9">
    <location>
        <position position="94"/>
    </location>
    <ligand>
        <name>S-adenosyl-L-methionine</name>
        <dbReference type="ChEBI" id="CHEBI:59789"/>
    </ligand>
</feature>
<dbReference type="SUPFAM" id="SSF53335">
    <property type="entry name" value="S-adenosyl-L-methionine-dependent methyltransferases"/>
    <property type="match status" value="1"/>
</dbReference>
<dbReference type="GO" id="GO:0052910">
    <property type="term" value="F:23S rRNA (adenine(2085)-N(6))-dimethyltransferase activity"/>
    <property type="evidence" value="ECO:0007669"/>
    <property type="project" value="UniProtKB-EC"/>
</dbReference>
<dbReference type="GO" id="GO:0052908">
    <property type="term" value="F:16S rRNA (adenine(1518)-N(6)/adenine(1519)-N(6))-dimethyltransferase activity"/>
    <property type="evidence" value="ECO:0007669"/>
    <property type="project" value="UniProtKB-EC"/>
</dbReference>
<feature type="binding site" evidence="8 9">
    <location>
        <position position="48"/>
    </location>
    <ligand>
        <name>S-adenosyl-L-methionine</name>
        <dbReference type="ChEBI" id="CHEBI:59789"/>
    </ligand>
</feature>
<dbReference type="PROSITE" id="PS51689">
    <property type="entry name" value="SAM_RNA_A_N6_MT"/>
    <property type="match status" value="1"/>
</dbReference>
<comment type="function">
    <text evidence="8">Specifically dimethylates two adjacent adenosines (A1518 and A1519) in the loop of a conserved hairpin near the 3'-end of 16S rRNA in the 30S particle. May play a critical role in biogenesis of 30S subunits.</text>
</comment>
<evidence type="ECO:0000256" key="9">
    <source>
        <dbReference type="PROSITE-ProRule" id="PRU01026"/>
    </source>
</evidence>
<evidence type="ECO:0000256" key="1">
    <source>
        <dbReference type="ARBA" id="ARBA00022490"/>
    </source>
</evidence>
<reference evidence="12 13" key="1">
    <citation type="submission" date="2018-07" db="EMBL/GenBank/DDBJ databases">
        <authorList>
            <person name="Feyereisen M."/>
        </authorList>
    </citation>
    <scope>NUCLEOTIDE SEQUENCE [LARGE SCALE GENOMIC DNA]</scope>
    <source>
        <strain evidence="12 13">UCCLBBS449</strain>
    </source>
</reference>
<gene>
    <name evidence="8" type="primary">rsmA</name>
    <name evidence="8" type="synonym">ksgA</name>
    <name evidence="12" type="ORF">UCCLBBS449_0509</name>
</gene>
<feature type="binding site" evidence="8 9">
    <location>
        <position position="46"/>
    </location>
    <ligand>
        <name>S-adenosyl-L-methionine</name>
        <dbReference type="ChEBI" id="CHEBI:59789"/>
    </ligand>
</feature>
<evidence type="ECO:0000256" key="10">
    <source>
        <dbReference type="SAM" id="MobiDB-lite"/>
    </source>
</evidence>
<comment type="catalytic activity">
    <reaction evidence="7">
        <text>adenosine(2085) in 23S rRNA + 2 S-adenosyl-L-methionine = N(6)-dimethyladenosine(2085) in 23S rRNA + 2 S-adenosyl-L-homocysteine + 2 H(+)</text>
        <dbReference type="Rhea" id="RHEA:42784"/>
        <dbReference type="Rhea" id="RHEA-COMP:10237"/>
        <dbReference type="Rhea" id="RHEA-COMP:10238"/>
        <dbReference type="ChEBI" id="CHEBI:15378"/>
        <dbReference type="ChEBI" id="CHEBI:57856"/>
        <dbReference type="ChEBI" id="CHEBI:59789"/>
        <dbReference type="ChEBI" id="CHEBI:74411"/>
        <dbReference type="ChEBI" id="CHEBI:74493"/>
        <dbReference type="EC" id="2.1.1.184"/>
    </reaction>
</comment>
<comment type="catalytic activity">
    <reaction evidence="8">
        <text>adenosine(1518)/adenosine(1519) in 16S rRNA + 4 S-adenosyl-L-methionine = N(6)-dimethyladenosine(1518)/N(6)-dimethyladenosine(1519) in 16S rRNA + 4 S-adenosyl-L-homocysteine + 4 H(+)</text>
        <dbReference type="Rhea" id="RHEA:19609"/>
        <dbReference type="Rhea" id="RHEA-COMP:10232"/>
        <dbReference type="Rhea" id="RHEA-COMP:10233"/>
        <dbReference type="ChEBI" id="CHEBI:15378"/>
        <dbReference type="ChEBI" id="CHEBI:57856"/>
        <dbReference type="ChEBI" id="CHEBI:59789"/>
        <dbReference type="ChEBI" id="CHEBI:74411"/>
        <dbReference type="ChEBI" id="CHEBI:74493"/>
        <dbReference type="EC" id="2.1.1.182"/>
    </reaction>
</comment>
<sequence>MPLPYSRSVKRSNHMTNELPEIGSPARTKAILNRYRLVAKKSLGQNFLSDLNILRNIVAAGDVNDHDNVIEIGPGIGALTEQIAKRAHKVVAFEIDENLLPVLDETLMDYKNVKIINEDILKANLPAVVADEFEAGRPLKLVANLPYYITTPILMGVLQSTVRFEAIVVMMQAEVAERLVAEPGTKAYGSLSVIMQYRAHVEIAFNVPRTAFIPQPNVDSAIIRLTPREALPVNPYEDKALFSFVKGCFAHRRKSLWNNLQGIFGKQPEVRERIETVLNQTGISRQLRPERLTLLNFIELTNAFHNEGLM</sequence>